<keyword evidence="6" id="KW-1185">Reference proteome</keyword>
<keyword evidence="1" id="KW-0805">Transcription regulation</keyword>
<dbReference type="SMART" id="SM00342">
    <property type="entry name" value="HTH_ARAC"/>
    <property type="match status" value="1"/>
</dbReference>
<gene>
    <name evidence="5" type="primary">yfiF_1</name>
    <name evidence="5" type="ORF">PACILC2_04290</name>
</gene>
<dbReference type="RefSeq" id="WP_280515251.1">
    <property type="nucleotide sequence ID" value="NZ_BOVJ01000012.1"/>
</dbReference>
<evidence type="ECO:0000256" key="2">
    <source>
        <dbReference type="ARBA" id="ARBA00023125"/>
    </source>
</evidence>
<evidence type="ECO:0000313" key="6">
    <source>
        <dbReference type="Proteomes" id="UP000680304"/>
    </source>
</evidence>
<comment type="caution">
    <text evidence="5">The sequence shown here is derived from an EMBL/GenBank/DDBJ whole genome shotgun (WGS) entry which is preliminary data.</text>
</comment>
<dbReference type="SUPFAM" id="SSF51215">
    <property type="entry name" value="Regulatory protein AraC"/>
    <property type="match status" value="1"/>
</dbReference>
<dbReference type="PANTHER" id="PTHR43280">
    <property type="entry name" value="ARAC-FAMILY TRANSCRIPTIONAL REGULATOR"/>
    <property type="match status" value="1"/>
</dbReference>
<dbReference type="Pfam" id="PF12833">
    <property type="entry name" value="HTH_18"/>
    <property type="match status" value="1"/>
</dbReference>
<keyword evidence="2" id="KW-0238">DNA-binding</keyword>
<dbReference type="InterPro" id="IPR009057">
    <property type="entry name" value="Homeodomain-like_sf"/>
</dbReference>
<evidence type="ECO:0000256" key="3">
    <source>
        <dbReference type="ARBA" id="ARBA00023163"/>
    </source>
</evidence>
<evidence type="ECO:0000256" key="1">
    <source>
        <dbReference type="ARBA" id="ARBA00023015"/>
    </source>
</evidence>
<proteinExistence type="predicted"/>
<evidence type="ECO:0000313" key="5">
    <source>
        <dbReference type="EMBL" id="GIQ61861.1"/>
    </source>
</evidence>
<protein>
    <submittedName>
        <fullName evidence="5">HTH-type transcriptional regulator YfiF</fullName>
    </submittedName>
</protein>
<dbReference type="PANTHER" id="PTHR43280:SF28">
    <property type="entry name" value="HTH-TYPE TRANSCRIPTIONAL ACTIVATOR RHAS"/>
    <property type="match status" value="1"/>
</dbReference>
<dbReference type="Gene3D" id="1.10.10.60">
    <property type="entry name" value="Homeodomain-like"/>
    <property type="match status" value="2"/>
</dbReference>
<dbReference type="InterPro" id="IPR037923">
    <property type="entry name" value="HTH-like"/>
</dbReference>
<keyword evidence="3" id="KW-0804">Transcription</keyword>
<dbReference type="Proteomes" id="UP000680304">
    <property type="component" value="Unassembled WGS sequence"/>
</dbReference>
<reference evidence="5 6" key="1">
    <citation type="submission" date="2021-04" db="EMBL/GenBank/DDBJ databases">
        <title>Draft genome sequence of Paenibacillus cisolokensis, LC2-13A.</title>
        <authorList>
            <person name="Uke A."/>
            <person name="Chhe C."/>
            <person name="Baramee S."/>
            <person name="Kosugi A."/>
        </authorList>
    </citation>
    <scope>NUCLEOTIDE SEQUENCE [LARGE SCALE GENOMIC DNA]</scope>
    <source>
        <strain evidence="5 6">LC2-13A</strain>
    </source>
</reference>
<evidence type="ECO:0000259" key="4">
    <source>
        <dbReference type="PROSITE" id="PS01124"/>
    </source>
</evidence>
<name>A0ABQ4N1I5_9BACL</name>
<dbReference type="EMBL" id="BOVJ01000012">
    <property type="protein sequence ID" value="GIQ61861.1"/>
    <property type="molecule type" value="Genomic_DNA"/>
</dbReference>
<dbReference type="InterPro" id="IPR018060">
    <property type="entry name" value="HTH_AraC"/>
</dbReference>
<dbReference type="SUPFAM" id="SSF46689">
    <property type="entry name" value="Homeodomain-like"/>
    <property type="match status" value="2"/>
</dbReference>
<feature type="domain" description="HTH araC/xylS-type" evidence="4">
    <location>
        <begin position="141"/>
        <end position="239"/>
    </location>
</feature>
<organism evidence="5 6">
    <name type="scientific">Paenibacillus cisolokensis</name>
    <dbReference type="NCBI Taxonomy" id="1658519"/>
    <lineage>
        <taxon>Bacteria</taxon>
        <taxon>Bacillati</taxon>
        <taxon>Bacillota</taxon>
        <taxon>Bacilli</taxon>
        <taxon>Bacillales</taxon>
        <taxon>Paenibacillaceae</taxon>
        <taxon>Paenibacillus</taxon>
    </lineage>
</organism>
<accession>A0ABQ4N1I5</accession>
<sequence length="245" mass="27870">MCYIVDGSGSYLENENEYALKRGVLFMSRPHVMHQIRSDRGLDIIFVGFELNGQTSDEASRNLFNALSETETFYVPEAQDLPIVRLWTSLLLTANEYQPLFADSIESLCTSVITGLERVFNDQSRSVRENPKVSIAAMLVYQAKLYIRDNLSQPLKLDDVAGHLLISGRHLSRVFLSELGQSFSSYVRKERIRKAGILLTNTDLSIKEISEQTGFDTVHYFTSVFAKEMGMPPARFKKKFKQLHS</sequence>
<dbReference type="PROSITE" id="PS01124">
    <property type="entry name" value="HTH_ARAC_FAMILY_2"/>
    <property type="match status" value="1"/>
</dbReference>